<accession>A0A0S8JXD4</accession>
<organism evidence="1 2">
    <name type="scientific">candidate division WOR_3 bacterium SM1_77</name>
    <dbReference type="NCBI Taxonomy" id="1703778"/>
    <lineage>
        <taxon>Bacteria</taxon>
        <taxon>Bacteria division WOR-3</taxon>
    </lineage>
</organism>
<sequence>MNECPHGLFDVCCTNPSYCSPATRSEKLREAGITRRPRGWSKEDEPEPVAWLNKTKHGTWSADAFKCEGDEPSEPLYTTPPKKEWQSLTEAEKTDIAIACGALSVDWVNLASAIEAKLKEKNT</sequence>
<protein>
    <submittedName>
        <fullName evidence="1">Uncharacterized protein</fullName>
    </submittedName>
</protein>
<evidence type="ECO:0000313" key="1">
    <source>
        <dbReference type="EMBL" id="KPL13708.1"/>
    </source>
</evidence>
<dbReference type="AlphaFoldDB" id="A0A0S8JXD4"/>
<proteinExistence type="predicted"/>
<name>A0A0S8JXD4_UNCW3</name>
<reference evidence="1 2" key="1">
    <citation type="journal article" date="2015" name="Microbiome">
        <title>Genomic resolution of linkages in carbon, nitrogen, and sulfur cycling among widespread estuary sediment bacteria.</title>
        <authorList>
            <person name="Baker B.J."/>
            <person name="Lazar C.S."/>
            <person name="Teske A.P."/>
            <person name="Dick G.J."/>
        </authorList>
    </citation>
    <scope>NUCLEOTIDE SEQUENCE [LARGE SCALE GENOMIC DNA]</scope>
    <source>
        <strain evidence="1">SM1_77</strain>
    </source>
</reference>
<dbReference type="Proteomes" id="UP000050975">
    <property type="component" value="Unassembled WGS sequence"/>
</dbReference>
<comment type="caution">
    <text evidence="1">The sequence shown here is derived from an EMBL/GenBank/DDBJ whole genome shotgun (WGS) entry which is preliminary data.</text>
</comment>
<evidence type="ECO:0000313" key="2">
    <source>
        <dbReference type="Proteomes" id="UP000050975"/>
    </source>
</evidence>
<gene>
    <name evidence="1" type="ORF">AMJ74_04820</name>
</gene>
<dbReference type="EMBL" id="LJVE01000089">
    <property type="protein sequence ID" value="KPL13708.1"/>
    <property type="molecule type" value="Genomic_DNA"/>
</dbReference>